<evidence type="ECO:0000313" key="2">
    <source>
        <dbReference type="EMBL" id="CAA9217761.1"/>
    </source>
</evidence>
<accession>A0A6J4H927</accession>
<protein>
    <recommendedName>
        <fullName evidence="1">Methyltransferase type 11 domain-containing protein</fullName>
    </recommendedName>
</protein>
<dbReference type="SUPFAM" id="SSF53335">
    <property type="entry name" value="S-adenosyl-L-methionine-dependent methyltransferases"/>
    <property type="match status" value="1"/>
</dbReference>
<dbReference type="GO" id="GO:0008757">
    <property type="term" value="F:S-adenosylmethionine-dependent methyltransferase activity"/>
    <property type="evidence" value="ECO:0007669"/>
    <property type="project" value="InterPro"/>
</dbReference>
<gene>
    <name evidence="2" type="ORF">AVDCRST_MAG93-305</name>
</gene>
<feature type="non-terminal residue" evidence="2">
    <location>
        <position position="58"/>
    </location>
</feature>
<proteinExistence type="predicted"/>
<dbReference type="AlphaFoldDB" id="A0A6J4H927"/>
<dbReference type="Gene3D" id="3.40.50.150">
    <property type="entry name" value="Vaccinia Virus protein VP39"/>
    <property type="match status" value="1"/>
</dbReference>
<organism evidence="2">
    <name type="scientific">uncultured Chloroflexia bacterium</name>
    <dbReference type="NCBI Taxonomy" id="1672391"/>
    <lineage>
        <taxon>Bacteria</taxon>
        <taxon>Bacillati</taxon>
        <taxon>Chloroflexota</taxon>
        <taxon>Chloroflexia</taxon>
        <taxon>environmental samples</taxon>
    </lineage>
</organism>
<feature type="domain" description="Methyltransferase type 11" evidence="1">
    <location>
        <begin position="2"/>
        <end position="44"/>
    </location>
</feature>
<dbReference type="InterPro" id="IPR013216">
    <property type="entry name" value="Methyltransf_11"/>
</dbReference>
<sequence length="58" mass="6842">MRLHYEDGTVDILYSSHMLEHLDRDSARRFLHEAYRVLKPGGAIRIVVPDFALLIDRY</sequence>
<reference evidence="2" key="1">
    <citation type="submission" date="2020-02" db="EMBL/GenBank/DDBJ databases">
        <authorList>
            <person name="Meier V. D."/>
        </authorList>
    </citation>
    <scope>NUCLEOTIDE SEQUENCE</scope>
    <source>
        <strain evidence="2">AVDCRST_MAG93</strain>
    </source>
</reference>
<dbReference type="EMBL" id="CADCTR010000098">
    <property type="protein sequence ID" value="CAA9217761.1"/>
    <property type="molecule type" value="Genomic_DNA"/>
</dbReference>
<dbReference type="InterPro" id="IPR029063">
    <property type="entry name" value="SAM-dependent_MTases_sf"/>
</dbReference>
<evidence type="ECO:0000259" key="1">
    <source>
        <dbReference type="Pfam" id="PF08241"/>
    </source>
</evidence>
<name>A0A6J4H927_9CHLR</name>
<dbReference type="Pfam" id="PF08241">
    <property type="entry name" value="Methyltransf_11"/>
    <property type="match status" value="1"/>
</dbReference>